<dbReference type="Gene3D" id="3.90.1750.20">
    <property type="entry name" value="Putative Large Serine Recombinase, Chain B, Domain 2"/>
    <property type="match status" value="1"/>
</dbReference>
<dbReference type="CDD" id="cd03768">
    <property type="entry name" value="SR_ResInv"/>
    <property type="match status" value="1"/>
</dbReference>
<dbReference type="GO" id="GO:0003677">
    <property type="term" value="F:DNA binding"/>
    <property type="evidence" value="ECO:0007669"/>
    <property type="project" value="InterPro"/>
</dbReference>
<sequence>MSRSALLPGVPPKRCAVYCRVSSDERLDQSFNSIDAQREAGHAFITSQSHEGWIAVADDYDDPGYSGGNTERPALKRLMADIQRGAIDIVVVYKIDRLTRSLSDFSKMVEVFERHGVSFVSVTQQFNTTTSMGRLTLNILLSFAQFEREVTGERIRDKIAASKAKGLWMGGPVPLGYDVRERRLVVNEPQAALVRRLFDDFVSLRSATLMVKAYAAEGLRTKGGKPFTKQTIYKMLHNRMYLGEIVHKGQRFPGQHQPIITQAQWDAVHALIATDGIERRRDTNNRQREPVLLRGLLFTPDGQRLVPSHTVKKGKTYRYYTPLQHRRFGAWASPHRPLPAGPIEELVTQQIVAALSAPHTVQAVWDRVRAIGPDLSEPEVVLPMRNLANLWQQLFPAEQCRLAQILIERVIVADEGLEIVWRDQGWRELAVELMPGTIGAELQELEAAA</sequence>
<dbReference type="STRING" id="1101373.A9O67_08200"/>
<evidence type="ECO:0000313" key="3">
    <source>
        <dbReference type="EMBL" id="OBS29810.1"/>
    </source>
</evidence>
<reference evidence="3 4" key="1">
    <citation type="submission" date="2016-06" db="EMBL/GenBank/DDBJ databases">
        <title>Genome sequence of Tepidimonas fonticaldi PL17.</title>
        <authorList>
            <person name="Pinnaka A.K."/>
        </authorList>
    </citation>
    <scope>NUCLEOTIDE SEQUENCE [LARGE SCALE GENOMIC DNA]</scope>
    <source>
        <strain evidence="3 4">PL17</strain>
    </source>
</reference>
<proteinExistence type="predicted"/>
<feature type="domain" description="Resolvase/invertase-type recombinase catalytic" evidence="1">
    <location>
        <begin position="14"/>
        <end position="166"/>
    </location>
</feature>
<organism evidence="3 4">
    <name type="scientific">Tepidimonas fonticaldi</name>
    <dbReference type="NCBI Taxonomy" id="1101373"/>
    <lineage>
        <taxon>Bacteria</taxon>
        <taxon>Pseudomonadati</taxon>
        <taxon>Pseudomonadota</taxon>
        <taxon>Betaproteobacteria</taxon>
        <taxon>Burkholderiales</taxon>
        <taxon>Tepidimonas</taxon>
    </lineage>
</organism>
<dbReference type="PANTHER" id="PTHR30461">
    <property type="entry name" value="DNA-INVERTASE FROM LAMBDOID PROPHAGE"/>
    <property type="match status" value="1"/>
</dbReference>
<dbReference type="InterPro" id="IPR036162">
    <property type="entry name" value="Resolvase-like_N_sf"/>
</dbReference>
<dbReference type="InterPro" id="IPR038109">
    <property type="entry name" value="DNA_bind_recomb_sf"/>
</dbReference>
<comment type="caution">
    <text evidence="3">The sequence shown here is derived from an EMBL/GenBank/DDBJ whole genome shotgun (WGS) entry which is preliminary data.</text>
</comment>
<dbReference type="Proteomes" id="UP000091969">
    <property type="component" value="Unassembled WGS sequence"/>
</dbReference>
<dbReference type="SMART" id="SM00857">
    <property type="entry name" value="Resolvase"/>
    <property type="match status" value="1"/>
</dbReference>
<dbReference type="Pfam" id="PF00239">
    <property type="entry name" value="Resolvase"/>
    <property type="match status" value="1"/>
</dbReference>
<evidence type="ECO:0000259" key="2">
    <source>
        <dbReference type="PROSITE" id="PS51737"/>
    </source>
</evidence>
<protein>
    <submittedName>
        <fullName evidence="3">Recombinase</fullName>
    </submittedName>
</protein>
<dbReference type="InterPro" id="IPR011109">
    <property type="entry name" value="DNA_bind_recombinase_dom"/>
</dbReference>
<dbReference type="OrthoDB" id="8585334at2"/>
<dbReference type="Gene3D" id="3.40.50.1390">
    <property type="entry name" value="Resolvase, N-terminal catalytic domain"/>
    <property type="match status" value="1"/>
</dbReference>
<dbReference type="AlphaFoldDB" id="A0A1A6DSN0"/>
<accession>A0A1A6DSN0</accession>
<dbReference type="GO" id="GO:0000150">
    <property type="term" value="F:DNA strand exchange activity"/>
    <property type="evidence" value="ECO:0007669"/>
    <property type="project" value="InterPro"/>
</dbReference>
<dbReference type="SUPFAM" id="SSF53041">
    <property type="entry name" value="Resolvase-like"/>
    <property type="match status" value="1"/>
</dbReference>
<keyword evidence="4" id="KW-1185">Reference proteome</keyword>
<evidence type="ECO:0000313" key="4">
    <source>
        <dbReference type="Proteomes" id="UP000091969"/>
    </source>
</evidence>
<dbReference type="EMBL" id="LZDH01000065">
    <property type="protein sequence ID" value="OBS29810.1"/>
    <property type="molecule type" value="Genomic_DNA"/>
</dbReference>
<dbReference type="InterPro" id="IPR050639">
    <property type="entry name" value="SSR_resolvase"/>
</dbReference>
<dbReference type="PANTHER" id="PTHR30461:SF23">
    <property type="entry name" value="DNA RECOMBINASE-RELATED"/>
    <property type="match status" value="1"/>
</dbReference>
<dbReference type="InterPro" id="IPR006119">
    <property type="entry name" value="Resolv_N"/>
</dbReference>
<feature type="domain" description="Recombinase" evidence="2">
    <location>
        <begin position="174"/>
        <end position="280"/>
    </location>
</feature>
<dbReference type="PROSITE" id="PS51736">
    <property type="entry name" value="RECOMBINASES_3"/>
    <property type="match status" value="1"/>
</dbReference>
<evidence type="ECO:0000259" key="1">
    <source>
        <dbReference type="PROSITE" id="PS51736"/>
    </source>
</evidence>
<dbReference type="PROSITE" id="PS51737">
    <property type="entry name" value="RECOMBINASE_DNA_BIND"/>
    <property type="match status" value="1"/>
</dbReference>
<name>A0A1A6DSN0_9BURK</name>
<dbReference type="Pfam" id="PF07508">
    <property type="entry name" value="Recombinase"/>
    <property type="match status" value="1"/>
</dbReference>
<dbReference type="RefSeq" id="WP_068610035.1">
    <property type="nucleotide sequence ID" value="NZ_LZDH01000065.1"/>
</dbReference>
<gene>
    <name evidence="3" type="ORF">A9O67_08200</name>
</gene>